<evidence type="ECO:0000313" key="3">
    <source>
        <dbReference type="Proteomes" id="UP000091820"/>
    </source>
</evidence>
<keyword evidence="1" id="KW-0472">Membrane</keyword>
<organism evidence="2 3">
    <name type="scientific">Glossina brevipalpis</name>
    <dbReference type="NCBI Taxonomy" id="37001"/>
    <lineage>
        <taxon>Eukaryota</taxon>
        <taxon>Metazoa</taxon>
        <taxon>Ecdysozoa</taxon>
        <taxon>Arthropoda</taxon>
        <taxon>Hexapoda</taxon>
        <taxon>Insecta</taxon>
        <taxon>Pterygota</taxon>
        <taxon>Neoptera</taxon>
        <taxon>Endopterygota</taxon>
        <taxon>Diptera</taxon>
        <taxon>Brachycera</taxon>
        <taxon>Muscomorpha</taxon>
        <taxon>Hippoboscoidea</taxon>
        <taxon>Glossinidae</taxon>
        <taxon>Glossina</taxon>
    </lineage>
</organism>
<sequence length="64" mass="7208">MCSIRIKFCNQYIGLTVFPYVFLKYLIIRIIVVVVVVAIVVVIIVTAAGIVRQVKLYLTGYETA</sequence>
<keyword evidence="1" id="KW-0812">Transmembrane</keyword>
<evidence type="ECO:0000313" key="2">
    <source>
        <dbReference type="EnsemblMetazoa" id="GBRI034095-PA"/>
    </source>
</evidence>
<accession>A0A1A9WVK3</accession>
<dbReference type="Proteomes" id="UP000091820">
    <property type="component" value="Unassembled WGS sequence"/>
</dbReference>
<reference evidence="2" key="2">
    <citation type="submission" date="2020-05" db="UniProtKB">
        <authorList>
            <consortium name="EnsemblMetazoa"/>
        </authorList>
    </citation>
    <scope>IDENTIFICATION</scope>
    <source>
        <strain evidence="2">IAEA</strain>
    </source>
</reference>
<name>A0A1A9WVK3_9MUSC</name>
<evidence type="ECO:0000256" key="1">
    <source>
        <dbReference type="SAM" id="Phobius"/>
    </source>
</evidence>
<feature type="transmembrane region" description="Helical" evidence="1">
    <location>
        <begin position="26"/>
        <end position="51"/>
    </location>
</feature>
<dbReference type="AlphaFoldDB" id="A0A1A9WVK3"/>
<reference evidence="3" key="1">
    <citation type="submission" date="2014-03" db="EMBL/GenBank/DDBJ databases">
        <authorList>
            <person name="Aksoy S."/>
            <person name="Warren W."/>
            <person name="Wilson R.K."/>
        </authorList>
    </citation>
    <scope>NUCLEOTIDE SEQUENCE [LARGE SCALE GENOMIC DNA]</scope>
    <source>
        <strain evidence="3">IAEA</strain>
    </source>
</reference>
<dbReference type="VEuPathDB" id="VectorBase:GBRI034095"/>
<proteinExistence type="predicted"/>
<protein>
    <submittedName>
        <fullName evidence="2">Uncharacterized protein</fullName>
    </submittedName>
</protein>
<dbReference type="EnsemblMetazoa" id="GBRI034095-RA">
    <property type="protein sequence ID" value="GBRI034095-PA"/>
    <property type="gene ID" value="GBRI034095"/>
</dbReference>
<keyword evidence="1" id="KW-1133">Transmembrane helix</keyword>
<keyword evidence="3" id="KW-1185">Reference proteome</keyword>